<evidence type="ECO:0000313" key="5">
    <source>
        <dbReference type="EMBL" id="CAD9354679.1"/>
    </source>
</evidence>
<keyword evidence="2 3" id="KW-0040">ANK repeat</keyword>
<proteinExistence type="predicted"/>
<evidence type="ECO:0000256" key="1">
    <source>
        <dbReference type="ARBA" id="ARBA00022737"/>
    </source>
</evidence>
<dbReference type="EMBL" id="HBGN01036813">
    <property type="protein sequence ID" value="CAD9354679.1"/>
    <property type="molecule type" value="Transcribed_RNA"/>
</dbReference>
<evidence type="ECO:0008006" key="6">
    <source>
        <dbReference type="Google" id="ProtNLM"/>
    </source>
</evidence>
<dbReference type="PANTHER" id="PTHR24189">
    <property type="entry name" value="MYOTROPHIN"/>
    <property type="match status" value="1"/>
</dbReference>
<dbReference type="PROSITE" id="PS50088">
    <property type="entry name" value="ANK_REPEAT"/>
    <property type="match status" value="2"/>
</dbReference>
<name>A0A7S2A0X5_9STRA</name>
<feature type="region of interest" description="Disordered" evidence="4">
    <location>
        <begin position="231"/>
        <end position="253"/>
    </location>
</feature>
<evidence type="ECO:0000256" key="4">
    <source>
        <dbReference type="SAM" id="MobiDB-lite"/>
    </source>
</evidence>
<dbReference type="InterPro" id="IPR050745">
    <property type="entry name" value="Multifunctional_regulatory"/>
</dbReference>
<protein>
    <recommendedName>
        <fullName evidence="6">Ankyrin</fullName>
    </recommendedName>
</protein>
<dbReference type="SUPFAM" id="SSF48403">
    <property type="entry name" value="Ankyrin repeat"/>
    <property type="match status" value="1"/>
</dbReference>
<organism evidence="5">
    <name type="scientific">Ditylum brightwellii</name>
    <dbReference type="NCBI Taxonomy" id="49249"/>
    <lineage>
        <taxon>Eukaryota</taxon>
        <taxon>Sar</taxon>
        <taxon>Stramenopiles</taxon>
        <taxon>Ochrophyta</taxon>
        <taxon>Bacillariophyta</taxon>
        <taxon>Mediophyceae</taxon>
        <taxon>Lithodesmiophycidae</taxon>
        <taxon>Lithodesmiales</taxon>
        <taxon>Lithodesmiaceae</taxon>
        <taxon>Ditylum</taxon>
    </lineage>
</organism>
<dbReference type="Pfam" id="PF00023">
    <property type="entry name" value="Ank"/>
    <property type="match status" value="2"/>
</dbReference>
<dbReference type="PANTHER" id="PTHR24189:SF50">
    <property type="entry name" value="ANKYRIN REPEAT AND SOCS BOX PROTEIN 2"/>
    <property type="match status" value="1"/>
</dbReference>
<accession>A0A7S2A0X5</accession>
<dbReference type="Gene3D" id="1.25.40.20">
    <property type="entry name" value="Ankyrin repeat-containing domain"/>
    <property type="match status" value="2"/>
</dbReference>
<feature type="compositionally biased region" description="Acidic residues" evidence="4">
    <location>
        <begin position="241"/>
        <end position="251"/>
    </location>
</feature>
<dbReference type="SMART" id="SM00248">
    <property type="entry name" value="ANK"/>
    <property type="match status" value="5"/>
</dbReference>
<feature type="repeat" description="ANK" evidence="3">
    <location>
        <begin position="264"/>
        <end position="296"/>
    </location>
</feature>
<dbReference type="InterPro" id="IPR036770">
    <property type="entry name" value="Ankyrin_rpt-contain_sf"/>
</dbReference>
<feature type="repeat" description="ANK" evidence="3">
    <location>
        <begin position="152"/>
        <end position="179"/>
    </location>
</feature>
<evidence type="ECO:0000256" key="3">
    <source>
        <dbReference type="PROSITE-ProRule" id="PRU00023"/>
    </source>
</evidence>
<reference evidence="5" key="1">
    <citation type="submission" date="2021-01" db="EMBL/GenBank/DDBJ databases">
        <authorList>
            <person name="Corre E."/>
            <person name="Pelletier E."/>
            <person name="Niang G."/>
            <person name="Scheremetjew M."/>
            <person name="Finn R."/>
            <person name="Kale V."/>
            <person name="Holt S."/>
            <person name="Cochrane G."/>
            <person name="Meng A."/>
            <person name="Brown T."/>
            <person name="Cohen L."/>
        </authorList>
    </citation>
    <scope>NUCLEOTIDE SEQUENCE</scope>
    <source>
        <strain evidence="5">Pop2</strain>
    </source>
</reference>
<dbReference type="AlphaFoldDB" id="A0A7S2A0X5"/>
<gene>
    <name evidence="5" type="ORF">DBRI1063_LOCUS23601</name>
</gene>
<dbReference type="InterPro" id="IPR002110">
    <property type="entry name" value="Ankyrin_rpt"/>
</dbReference>
<evidence type="ECO:0000256" key="2">
    <source>
        <dbReference type="ARBA" id="ARBA00023043"/>
    </source>
</evidence>
<keyword evidence="1" id="KW-0677">Repeat</keyword>
<dbReference type="PROSITE" id="PS50297">
    <property type="entry name" value="ANK_REP_REGION"/>
    <property type="match status" value="1"/>
</dbReference>
<feature type="region of interest" description="Disordered" evidence="4">
    <location>
        <begin position="333"/>
        <end position="354"/>
    </location>
</feature>
<sequence length="354" mass="39586">MSTSESQTIPQEKMMEHIKAGEIKAARAMLNSGVPPTEVHKPGHWGAETRRAPLHTAIRLFQRSPNEDVMSLIKLLLEKGANPNDMAVDRNWKGTGSSESAFQMALEHDLRDVNGKAELTTLLLQHGADASKPKVQDIHSMRTDGRITTPLLHMAVSLNHLGLARALLEAKADVNAKYTESISNERSFDEDRQETALNSALNGIKTDRKNDSMEMIQLLLEHGVDVNYRSTYLRHDPNPEYNEEDDEDDPRDESYIPSVINIQVSFTAIHQAVLGNRPDIVALLVRHGANVDARYLEEPYQFHRRSNSGAEQEKGLTALQLFKEKVTEATEDGIAAMNDALEGRGQPTNKRRRT</sequence>